<keyword evidence="5" id="KW-0966">Cell projection</keyword>
<dbReference type="SUPFAM" id="SSF52075">
    <property type="entry name" value="Outer arm dynein light chain 1"/>
    <property type="match status" value="1"/>
</dbReference>
<feature type="domain" description="C2" evidence="7">
    <location>
        <begin position="1050"/>
        <end position="1184"/>
    </location>
</feature>
<feature type="compositionally biased region" description="Polar residues" evidence="6">
    <location>
        <begin position="1313"/>
        <end position="1326"/>
    </location>
</feature>
<evidence type="ECO:0000256" key="3">
    <source>
        <dbReference type="ARBA" id="ARBA00022737"/>
    </source>
</evidence>
<feature type="compositionally biased region" description="Acidic residues" evidence="6">
    <location>
        <begin position="418"/>
        <end position="438"/>
    </location>
</feature>
<feature type="compositionally biased region" description="Polar residues" evidence="6">
    <location>
        <begin position="320"/>
        <end position="331"/>
    </location>
</feature>
<dbReference type="InterPro" id="IPR001611">
    <property type="entry name" value="Leu-rich_rpt"/>
</dbReference>
<gene>
    <name evidence="8" type="ORF">PITG_03977</name>
</gene>
<feature type="compositionally biased region" description="Basic and acidic residues" evidence="6">
    <location>
        <begin position="337"/>
        <end position="352"/>
    </location>
</feature>
<protein>
    <recommendedName>
        <fullName evidence="7">C2 domain-containing protein</fullName>
    </recommendedName>
</protein>
<dbReference type="PROSITE" id="PS51450">
    <property type="entry name" value="LRR"/>
    <property type="match status" value="3"/>
</dbReference>
<feature type="region of interest" description="Disordered" evidence="6">
    <location>
        <begin position="1371"/>
        <end position="1401"/>
    </location>
</feature>
<dbReference type="HOGENOM" id="CLU_002520_0_0_1"/>
<keyword evidence="2" id="KW-0433">Leucine-rich repeat</keyword>
<dbReference type="PANTHER" id="PTHR45973">
    <property type="entry name" value="PROTEIN PHOSPHATASE 1 REGULATORY SUBUNIT SDS22-RELATED"/>
    <property type="match status" value="1"/>
</dbReference>
<dbReference type="eggNOG" id="KOG0531">
    <property type="taxonomic scope" value="Eukaryota"/>
</dbReference>
<evidence type="ECO:0000256" key="4">
    <source>
        <dbReference type="ARBA" id="ARBA00023069"/>
    </source>
</evidence>
<feature type="region of interest" description="Disordered" evidence="6">
    <location>
        <begin position="1303"/>
        <end position="1335"/>
    </location>
</feature>
<feature type="region of interest" description="Disordered" evidence="6">
    <location>
        <begin position="317"/>
        <end position="365"/>
    </location>
</feature>
<dbReference type="InterPro" id="IPR003591">
    <property type="entry name" value="Leu-rich_rpt_typical-subtyp"/>
</dbReference>
<dbReference type="SMART" id="SM00239">
    <property type="entry name" value="C2"/>
    <property type="match status" value="1"/>
</dbReference>
<keyword evidence="9" id="KW-1185">Reference proteome</keyword>
<evidence type="ECO:0000256" key="1">
    <source>
        <dbReference type="ARBA" id="ARBA00004138"/>
    </source>
</evidence>
<name>D0MZ09_PHYIT</name>
<dbReference type="SUPFAM" id="SSF49562">
    <property type="entry name" value="C2 domain (Calcium/lipid-binding domain, CaLB)"/>
    <property type="match status" value="1"/>
</dbReference>
<evidence type="ECO:0000256" key="5">
    <source>
        <dbReference type="ARBA" id="ARBA00023273"/>
    </source>
</evidence>
<dbReference type="InterPro" id="IPR035892">
    <property type="entry name" value="C2_domain_sf"/>
</dbReference>
<dbReference type="Gene3D" id="3.80.10.10">
    <property type="entry name" value="Ribonuclease Inhibitor"/>
    <property type="match status" value="1"/>
</dbReference>
<dbReference type="RefSeq" id="XP_002907006.1">
    <property type="nucleotide sequence ID" value="XM_002906960.1"/>
</dbReference>
<dbReference type="PANTHER" id="PTHR45973:SF9">
    <property type="entry name" value="LEUCINE-RICH REPEAT-CONTAINING PROTEIN 46"/>
    <property type="match status" value="1"/>
</dbReference>
<dbReference type="VEuPathDB" id="FungiDB:PITG_03977"/>
<dbReference type="OrthoDB" id="419768at2759"/>
<dbReference type="CDD" id="cd00030">
    <property type="entry name" value="C2"/>
    <property type="match status" value="1"/>
</dbReference>
<comment type="subcellular location">
    <subcellularLocation>
        <location evidence="1">Cell projection</location>
        <location evidence="1">Cilium</location>
    </subcellularLocation>
</comment>
<evidence type="ECO:0000313" key="8">
    <source>
        <dbReference type="EMBL" id="EEY66407.1"/>
    </source>
</evidence>
<dbReference type="Pfam" id="PF00168">
    <property type="entry name" value="C2"/>
    <property type="match status" value="1"/>
</dbReference>
<feature type="compositionally biased region" description="Polar residues" evidence="6">
    <location>
        <begin position="1372"/>
        <end position="1391"/>
    </location>
</feature>
<dbReference type="SMART" id="SM00365">
    <property type="entry name" value="LRR_SD22"/>
    <property type="match status" value="3"/>
</dbReference>
<dbReference type="InterPro" id="IPR000008">
    <property type="entry name" value="C2_dom"/>
</dbReference>
<dbReference type="GeneID" id="9467911"/>
<dbReference type="PROSITE" id="PS50004">
    <property type="entry name" value="C2"/>
    <property type="match status" value="1"/>
</dbReference>
<dbReference type="SMART" id="SM00369">
    <property type="entry name" value="LRR_TYP"/>
    <property type="match status" value="3"/>
</dbReference>
<sequence>MATSRSLGSRSSFGDFPSNSSSFSLSSDQELINLACISLRQAPIEVQALNLSTNTRKPRRPLKSLKALSVLTNLVQLDLSGNAIERLDGLHVLTNLQRLAIPRNHLKTLSAPLFTLKGLTHLDLSGNFIAHLPLGFSGLTTLEVLNLSGNNLGTLREVDVLAPLANLLSCSLAANPFCRLPTYRDYAICKIRSLERLDDVEISRIARDRAAKRFGSAMFSQDACLLEAGRAHEDEQNRLLEAQSALEAENLRLKGELQVKSKLLQNKSRAWSSATEQLLQLQQEVAMLNLDRRRSVSPPKRDISDAEHIAMAIAARHKISYSTQRPQSAPRISSPERSVEKRRGSFSDRDTQLDLSPETEGTGECNVESRDAACMPMSPNAHDALKHSNSIMFVDASCSPLRVIPSAGIAREQHEDSFDAENDADEDESEERQEEYEDITSPPRTPITRPATPSTIRQLHKSAQSLDQVRNALLEINPSNDNSPRRAGLTSTSSSLRDEESSGNGSLSACFPTFEDDTACPAYEDTHSPALHVRSSSATPLNNRGRHLIIQTAPNAYSSGSHSLPPSPSKSPSKMREWYRKQKEMRLMTPPPSPPRKNSSPPYKPRRPAVEASPLASFVDKDVLARQIQALQSCKQSLLSEIRNEEHLLHVLKQESAHYADQIDCLSVNIQACLEGDPSAIRFSFSPSGSPRSKSKKLRDEATGRARLEILRNKLRFAEDKEKEIETTMVRMTKRVLQSDLHPVEGRDKKFSPAEPSRLADMPFDKEIFALTHKLQLVIVEKEEIHMQMSQLMAQLRGQTTAELDLGEDEHGGSFKQAQSLAKSRQMADELRTRHREVTDRIELKERRISTLLEELKEVEAELRHISSLNVSSALSPLFQRERTASLEFLHAMRPRQGSEDIPNTHGQLPTNLHFKELLNPEMLEEIKADIYETLSQKLASSAGSCIDEVSTNGSPNDLHQAIAAALDTRLQVGGNTGVVVNTPVDEVSCDDFDEFASVDLYYARKYVMAKDRVSTFIESASSDASVADVTSAQRILKMCERLETAEAKSKHDPVSKIEVDRHGNSRGSLKIVLQAGRDLPTAHLRTKNLDPYVCLEVVYPAHALSPSLNSNTVVGRVLRSQTKKKSIYPVWDEEFEIAPILSLNGYLLVRVLNDRRLSREQLVGEARIPLYTLLHQKRIVEWFSLGLNVPPASTGSAPPGRVVSKICGGAVRLQLQLYFSSVERYKHVVDELVTRYLNDHDHLPSFIDAVGHYKNGADSSLLDEQPEHHNDESPLTTTDGAESMKFEQRRQQDVESHFPFDELVTSLPSPPTQNNNTQGLSSQLSPERRKSLWETRTSAANGISAAATADDKKPYFGFFTPTTEWKKQLPASLSMSSGAPRRSQTPTAQSKRIKSAGALRRRSVETPECFDKYSPYHPGFKSTDVLDECNNEVGGIKNDRSAVRPAEVNRKTDLSIFKSPSLTRRPPSSGFPERYIGLDNQTCERLKRIFGRMDSTPSSKTLDIL</sequence>
<dbReference type="KEGG" id="pif:PITG_03977"/>
<evidence type="ECO:0000256" key="6">
    <source>
        <dbReference type="SAM" id="MobiDB-lite"/>
    </source>
</evidence>
<evidence type="ECO:0000256" key="2">
    <source>
        <dbReference type="ARBA" id="ARBA00022614"/>
    </source>
</evidence>
<feature type="compositionally biased region" description="Low complexity" evidence="6">
    <location>
        <begin position="439"/>
        <end position="457"/>
    </location>
</feature>
<dbReference type="EMBL" id="DS028121">
    <property type="protein sequence ID" value="EEY66407.1"/>
    <property type="molecule type" value="Genomic_DNA"/>
</dbReference>
<feature type="region of interest" description="Disordered" evidence="6">
    <location>
        <begin position="475"/>
        <end position="509"/>
    </location>
</feature>
<proteinExistence type="predicted"/>
<dbReference type="InterPro" id="IPR050576">
    <property type="entry name" value="Cilia_flagella_integrity"/>
</dbReference>
<dbReference type="Proteomes" id="UP000006643">
    <property type="component" value="Unassembled WGS sequence"/>
</dbReference>
<evidence type="ECO:0000313" key="9">
    <source>
        <dbReference type="Proteomes" id="UP000006643"/>
    </source>
</evidence>
<keyword evidence="4" id="KW-0969">Cilium</keyword>
<feature type="region of interest" description="Disordered" evidence="6">
    <location>
        <begin position="810"/>
        <end position="830"/>
    </location>
</feature>
<feature type="region of interest" description="Disordered" evidence="6">
    <location>
        <begin position="1258"/>
        <end position="1280"/>
    </location>
</feature>
<dbReference type="InterPro" id="IPR032675">
    <property type="entry name" value="LRR_dom_sf"/>
</dbReference>
<feature type="region of interest" description="Disordered" evidence="6">
    <location>
        <begin position="410"/>
        <end position="457"/>
    </location>
</feature>
<dbReference type="Gene3D" id="2.60.40.150">
    <property type="entry name" value="C2 domain"/>
    <property type="match status" value="1"/>
</dbReference>
<dbReference type="InParanoid" id="D0MZ09"/>
<feature type="region of interest" description="Disordered" evidence="6">
    <location>
        <begin position="555"/>
        <end position="611"/>
    </location>
</feature>
<dbReference type="OMA" id="WSSATEQ"/>
<feature type="compositionally biased region" description="Basic and acidic residues" evidence="6">
    <location>
        <begin position="574"/>
        <end position="586"/>
    </location>
</feature>
<keyword evidence="3" id="KW-0677">Repeat</keyword>
<accession>D0MZ09</accession>
<evidence type="ECO:0000259" key="7">
    <source>
        <dbReference type="PROSITE" id="PS50004"/>
    </source>
</evidence>
<reference evidence="9" key="1">
    <citation type="journal article" date="2009" name="Nature">
        <title>Genome sequence and analysis of the Irish potato famine pathogen Phytophthora infestans.</title>
        <authorList>
            <consortium name="The Broad Institute Genome Sequencing Platform"/>
            <person name="Haas B.J."/>
            <person name="Kamoun S."/>
            <person name="Zody M.C."/>
            <person name="Jiang R.H."/>
            <person name="Handsaker R.E."/>
            <person name="Cano L.M."/>
            <person name="Grabherr M."/>
            <person name="Kodira C.D."/>
            <person name="Raffaele S."/>
            <person name="Torto-Alalibo T."/>
            <person name="Bozkurt T.O."/>
            <person name="Ah-Fong A.M."/>
            <person name="Alvarado L."/>
            <person name="Anderson V.L."/>
            <person name="Armstrong M.R."/>
            <person name="Avrova A."/>
            <person name="Baxter L."/>
            <person name="Beynon J."/>
            <person name="Boevink P.C."/>
            <person name="Bollmann S.R."/>
            <person name="Bos J.I."/>
            <person name="Bulone V."/>
            <person name="Cai G."/>
            <person name="Cakir C."/>
            <person name="Carrington J.C."/>
            <person name="Chawner M."/>
            <person name="Conti L."/>
            <person name="Costanzo S."/>
            <person name="Ewan R."/>
            <person name="Fahlgren N."/>
            <person name="Fischbach M.A."/>
            <person name="Fugelstad J."/>
            <person name="Gilroy E.M."/>
            <person name="Gnerre S."/>
            <person name="Green P.J."/>
            <person name="Grenville-Briggs L.J."/>
            <person name="Griffith J."/>
            <person name="Grunwald N.J."/>
            <person name="Horn K."/>
            <person name="Horner N.R."/>
            <person name="Hu C.H."/>
            <person name="Huitema E."/>
            <person name="Jeong D.H."/>
            <person name="Jones A.M."/>
            <person name="Jones J.D."/>
            <person name="Jones R.W."/>
            <person name="Karlsson E.K."/>
            <person name="Kunjeti S.G."/>
            <person name="Lamour K."/>
            <person name="Liu Z."/>
            <person name="Ma L."/>
            <person name="Maclean D."/>
            <person name="Chibucos M.C."/>
            <person name="McDonald H."/>
            <person name="McWalters J."/>
            <person name="Meijer H.J."/>
            <person name="Morgan W."/>
            <person name="Morris P.F."/>
            <person name="Munro C.A."/>
            <person name="O'Neill K."/>
            <person name="Ospina-Giraldo M."/>
            <person name="Pinzon A."/>
            <person name="Pritchard L."/>
            <person name="Ramsahoye B."/>
            <person name="Ren Q."/>
            <person name="Restrepo S."/>
            <person name="Roy S."/>
            <person name="Sadanandom A."/>
            <person name="Savidor A."/>
            <person name="Schornack S."/>
            <person name="Schwartz D.C."/>
            <person name="Schumann U.D."/>
            <person name="Schwessinger B."/>
            <person name="Seyer L."/>
            <person name="Sharpe T."/>
            <person name="Silvar C."/>
            <person name="Song J."/>
            <person name="Studholme D.J."/>
            <person name="Sykes S."/>
            <person name="Thines M."/>
            <person name="van de Vondervoort P.J."/>
            <person name="Phuntumart V."/>
            <person name="Wawra S."/>
            <person name="Weide R."/>
            <person name="Win J."/>
            <person name="Young C."/>
            <person name="Zhou S."/>
            <person name="Fry W."/>
            <person name="Meyers B.C."/>
            <person name="van West P."/>
            <person name="Ristaino J."/>
            <person name="Govers F."/>
            <person name="Birch P.R."/>
            <person name="Whisson S.C."/>
            <person name="Judelson H.S."/>
            <person name="Nusbaum C."/>
        </authorList>
    </citation>
    <scope>NUCLEOTIDE SEQUENCE [LARGE SCALE GENOMIC DNA]</scope>
    <source>
        <strain evidence="9">T30-4</strain>
    </source>
</reference>
<dbReference type="STRING" id="403677.D0MZ09"/>
<organism evidence="8 9">
    <name type="scientific">Phytophthora infestans (strain T30-4)</name>
    <name type="common">Potato late blight agent</name>
    <dbReference type="NCBI Taxonomy" id="403677"/>
    <lineage>
        <taxon>Eukaryota</taxon>
        <taxon>Sar</taxon>
        <taxon>Stramenopiles</taxon>
        <taxon>Oomycota</taxon>
        <taxon>Peronosporomycetes</taxon>
        <taxon>Peronosporales</taxon>
        <taxon>Peronosporaceae</taxon>
        <taxon>Phytophthora</taxon>
    </lineage>
</organism>
<dbReference type="Pfam" id="PF13855">
    <property type="entry name" value="LRR_8"/>
    <property type="match status" value="1"/>
</dbReference>